<feature type="transmembrane region" description="Helical" evidence="2">
    <location>
        <begin position="217"/>
        <end position="235"/>
    </location>
</feature>
<evidence type="ECO:0000313" key="3">
    <source>
        <dbReference type="EMBL" id="SHG42096.1"/>
    </source>
</evidence>
<dbReference type="OrthoDB" id="9998156at2"/>
<dbReference type="RefSeq" id="WP_073322250.1">
    <property type="nucleotide sequence ID" value="NZ_FQWD01000003.1"/>
</dbReference>
<keyword evidence="2" id="KW-1133">Transmembrane helix</keyword>
<dbReference type="Proteomes" id="UP000184520">
    <property type="component" value="Unassembled WGS sequence"/>
</dbReference>
<dbReference type="STRING" id="634436.SAMN05216361_2183"/>
<gene>
    <name evidence="3" type="ORF">SAMN05216361_2183</name>
</gene>
<feature type="region of interest" description="Disordered" evidence="1">
    <location>
        <begin position="126"/>
        <end position="150"/>
    </location>
</feature>
<keyword evidence="4" id="KW-1185">Reference proteome</keyword>
<feature type="transmembrane region" description="Helical" evidence="2">
    <location>
        <begin position="164"/>
        <end position="184"/>
    </location>
</feature>
<feature type="transmembrane region" description="Helical" evidence="2">
    <location>
        <begin position="190"/>
        <end position="210"/>
    </location>
</feature>
<keyword evidence="2" id="KW-0812">Transmembrane</keyword>
<protein>
    <submittedName>
        <fullName evidence="3">Uncharacterized protein</fullName>
    </submittedName>
</protein>
<name>A0A1M5JND7_9ALTE</name>
<keyword evidence="2" id="KW-0472">Membrane</keyword>
<organism evidence="3 4">
    <name type="scientific">Marisediminitalea aggregata</name>
    <dbReference type="NCBI Taxonomy" id="634436"/>
    <lineage>
        <taxon>Bacteria</taxon>
        <taxon>Pseudomonadati</taxon>
        <taxon>Pseudomonadota</taxon>
        <taxon>Gammaproteobacteria</taxon>
        <taxon>Alteromonadales</taxon>
        <taxon>Alteromonadaceae</taxon>
        <taxon>Marisediminitalea</taxon>
    </lineage>
</organism>
<reference evidence="4" key="1">
    <citation type="submission" date="2016-11" db="EMBL/GenBank/DDBJ databases">
        <authorList>
            <person name="Varghese N."/>
            <person name="Submissions S."/>
        </authorList>
    </citation>
    <scope>NUCLEOTIDE SEQUENCE [LARGE SCALE GENOMIC DNA]</scope>
    <source>
        <strain evidence="4">CGMCC 1.8995</strain>
    </source>
</reference>
<sequence>MNSELTLDSVIKAYPLPETVFSQDLWKLALRARHQQTQLEREGNADEGMAINNALYLLLSKYIPKAEISSDSTVYLKNLLSAIKQARYEFSEVCYASDYASDVFQAFYAFVLSELARVENSIQAPAKTLEPSPPSNATSTDDGQDNKHSPESRSGWLIKLLRKALVSPLVSYVFYLLPAGYFFIQIPHLIRYVATAYFIAYCIHVFLMANDPDDKKGIELCIIGAIFLTVTFFFSSF</sequence>
<dbReference type="EMBL" id="FQWD01000003">
    <property type="protein sequence ID" value="SHG42096.1"/>
    <property type="molecule type" value="Genomic_DNA"/>
</dbReference>
<evidence type="ECO:0000256" key="2">
    <source>
        <dbReference type="SAM" id="Phobius"/>
    </source>
</evidence>
<dbReference type="AlphaFoldDB" id="A0A1M5JND7"/>
<proteinExistence type="predicted"/>
<evidence type="ECO:0000256" key="1">
    <source>
        <dbReference type="SAM" id="MobiDB-lite"/>
    </source>
</evidence>
<evidence type="ECO:0000313" key="4">
    <source>
        <dbReference type="Proteomes" id="UP000184520"/>
    </source>
</evidence>
<accession>A0A1M5JND7</accession>